<proteinExistence type="predicted"/>
<reference evidence="2" key="2">
    <citation type="journal article" date="2023" name="Science">
        <title>Genomic signatures of disease resistance in endangered staghorn corals.</title>
        <authorList>
            <person name="Vollmer S.V."/>
            <person name="Selwyn J.D."/>
            <person name="Despard B.A."/>
            <person name="Roesel C.L."/>
        </authorList>
    </citation>
    <scope>NUCLEOTIDE SEQUENCE</scope>
    <source>
        <strain evidence="2">K2</strain>
    </source>
</reference>
<dbReference type="AlphaFoldDB" id="A0AAD9QBL0"/>
<dbReference type="EMBL" id="JARQWQ010000045">
    <property type="protein sequence ID" value="KAK2558326.1"/>
    <property type="molecule type" value="Genomic_DNA"/>
</dbReference>
<sequence>MKKEQKRLKRKAKRKEKCKLISQITEASDSDLKAGEELQKEENCTNGNVGVTEELNGHRDSWGDDEDEVNSNGSPCSCDDLNNSEIKHWSPELHHGAACSHFEDPCRIGAEEDNKCADCLSSGHSSEGSLSGKGKTTMSKPKEKKKRVEGIDDEEERLLKLMGWKEGGAGSQDCSSSEEDLCISEQDILRFKANQKSVLQQRRKLREKLRQNFNDMALKDALNFGVVH</sequence>
<name>A0AAD9QBL0_ACRCE</name>
<protein>
    <submittedName>
        <fullName evidence="2">Uncharacterized protein</fullName>
    </submittedName>
</protein>
<feature type="region of interest" description="Disordered" evidence="1">
    <location>
        <begin position="30"/>
        <end position="74"/>
    </location>
</feature>
<organism evidence="2 3">
    <name type="scientific">Acropora cervicornis</name>
    <name type="common">Staghorn coral</name>
    <dbReference type="NCBI Taxonomy" id="6130"/>
    <lineage>
        <taxon>Eukaryota</taxon>
        <taxon>Metazoa</taxon>
        <taxon>Cnidaria</taxon>
        <taxon>Anthozoa</taxon>
        <taxon>Hexacorallia</taxon>
        <taxon>Scleractinia</taxon>
        <taxon>Astrocoeniina</taxon>
        <taxon>Acroporidae</taxon>
        <taxon>Acropora</taxon>
    </lineage>
</organism>
<accession>A0AAD9QBL0</accession>
<dbReference type="Proteomes" id="UP001249851">
    <property type="component" value="Unassembled WGS sequence"/>
</dbReference>
<feature type="compositionally biased region" description="Low complexity" evidence="1">
    <location>
        <begin position="122"/>
        <end position="139"/>
    </location>
</feature>
<comment type="caution">
    <text evidence="2">The sequence shown here is derived from an EMBL/GenBank/DDBJ whole genome shotgun (WGS) entry which is preliminary data.</text>
</comment>
<evidence type="ECO:0000256" key="1">
    <source>
        <dbReference type="SAM" id="MobiDB-lite"/>
    </source>
</evidence>
<gene>
    <name evidence="2" type="ORF">P5673_019457</name>
</gene>
<feature type="compositionally biased region" description="Basic and acidic residues" evidence="1">
    <location>
        <begin position="30"/>
        <end position="43"/>
    </location>
</feature>
<evidence type="ECO:0000313" key="2">
    <source>
        <dbReference type="EMBL" id="KAK2558326.1"/>
    </source>
</evidence>
<feature type="region of interest" description="Disordered" evidence="1">
    <location>
        <begin position="122"/>
        <end position="152"/>
    </location>
</feature>
<keyword evidence="3" id="KW-1185">Reference proteome</keyword>
<reference evidence="2" key="1">
    <citation type="journal article" date="2023" name="G3 (Bethesda)">
        <title>Whole genome assembly and annotation of the endangered Caribbean coral Acropora cervicornis.</title>
        <authorList>
            <person name="Selwyn J.D."/>
            <person name="Vollmer S.V."/>
        </authorList>
    </citation>
    <scope>NUCLEOTIDE SEQUENCE</scope>
    <source>
        <strain evidence="2">K2</strain>
    </source>
</reference>
<evidence type="ECO:0000313" key="3">
    <source>
        <dbReference type="Proteomes" id="UP001249851"/>
    </source>
</evidence>